<dbReference type="RefSeq" id="WP_343753769.1">
    <property type="nucleotide sequence ID" value="NZ_BAAACW010000036.1"/>
</dbReference>
<comment type="caution">
    <text evidence="5">The sequence shown here is derived from an EMBL/GenBank/DDBJ whole genome shotgun (WGS) entry which is preliminary data.</text>
</comment>
<proteinExistence type="predicted"/>
<keyword evidence="2" id="KW-0238">DNA-binding</keyword>
<evidence type="ECO:0000256" key="3">
    <source>
        <dbReference type="ARBA" id="ARBA00023163"/>
    </source>
</evidence>
<gene>
    <name evidence="5" type="ORF">GCM10008932_05480</name>
</gene>
<dbReference type="InterPro" id="IPR037923">
    <property type="entry name" value="HTH-like"/>
</dbReference>
<dbReference type="EMBL" id="BAAACW010000036">
    <property type="protein sequence ID" value="GAA0355384.1"/>
    <property type="molecule type" value="Genomic_DNA"/>
</dbReference>
<feature type="domain" description="HTH araC/xylS-type" evidence="4">
    <location>
        <begin position="181"/>
        <end position="279"/>
    </location>
</feature>
<dbReference type="PANTHER" id="PTHR43280">
    <property type="entry name" value="ARAC-FAMILY TRANSCRIPTIONAL REGULATOR"/>
    <property type="match status" value="1"/>
</dbReference>
<keyword evidence="6" id="KW-1185">Reference proteome</keyword>
<evidence type="ECO:0000313" key="6">
    <source>
        <dbReference type="Proteomes" id="UP001501166"/>
    </source>
</evidence>
<dbReference type="Pfam" id="PF02311">
    <property type="entry name" value="AraC_binding"/>
    <property type="match status" value="1"/>
</dbReference>
<keyword evidence="3" id="KW-0804">Transcription</keyword>
<protein>
    <submittedName>
        <fullName evidence="5">AraC family transcriptional regulator</fullName>
    </submittedName>
</protein>
<sequence>MNINDNFFVMKQDGMVDLRVYQAGSENCVPNKFYGPIARNHYLFHYIHTGEGTLEYFNSDNTLIKTTVKRNQGFLASPGQIMTYIADEENPWIYSWIEIDGIQVNKIFNEIGLNKDNPIFIPENKAFNQIIERSILNICQNNAAETINVLGNIYLFLDGLYKASPNKSFFQYRNNTKDHIYNAIIFMEENYKENISVSDVAEHCLLSSAYLGKLFKNELGTGIKSFLIDLRLTESLNYLRESNLTIKEISDEVGYTNQLYFSNAFSQKYNISPSNWRKLNKL</sequence>
<dbReference type="Pfam" id="PF12833">
    <property type="entry name" value="HTH_18"/>
    <property type="match status" value="1"/>
</dbReference>
<dbReference type="Gene3D" id="1.10.10.60">
    <property type="entry name" value="Homeodomain-like"/>
    <property type="match status" value="2"/>
</dbReference>
<dbReference type="SUPFAM" id="SSF46689">
    <property type="entry name" value="Homeodomain-like"/>
    <property type="match status" value="2"/>
</dbReference>
<dbReference type="CDD" id="cd06986">
    <property type="entry name" value="cupin_MmsR-like_N"/>
    <property type="match status" value="1"/>
</dbReference>
<dbReference type="PRINTS" id="PR00032">
    <property type="entry name" value="HTHARAC"/>
</dbReference>
<evidence type="ECO:0000313" key="5">
    <source>
        <dbReference type="EMBL" id="GAA0355384.1"/>
    </source>
</evidence>
<evidence type="ECO:0000259" key="4">
    <source>
        <dbReference type="PROSITE" id="PS01124"/>
    </source>
</evidence>
<organism evidence="5 6">
    <name type="scientific">Alkalibacterium iburiense</name>
    <dbReference type="NCBI Taxonomy" id="290589"/>
    <lineage>
        <taxon>Bacteria</taxon>
        <taxon>Bacillati</taxon>
        <taxon>Bacillota</taxon>
        <taxon>Bacilli</taxon>
        <taxon>Lactobacillales</taxon>
        <taxon>Carnobacteriaceae</taxon>
        <taxon>Alkalibacterium</taxon>
    </lineage>
</organism>
<dbReference type="InterPro" id="IPR003313">
    <property type="entry name" value="AraC-bd"/>
</dbReference>
<dbReference type="Proteomes" id="UP001501166">
    <property type="component" value="Unassembled WGS sequence"/>
</dbReference>
<dbReference type="InterPro" id="IPR020449">
    <property type="entry name" value="Tscrpt_reg_AraC-type_HTH"/>
</dbReference>
<accession>A0ABN0X556</accession>
<dbReference type="SMART" id="SM00342">
    <property type="entry name" value="HTH_ARAC"/>
    <property type="match status" value="1"/>
</dbReference>
<evidence type="ECO:0000256" key="2">
    <source>
        <dbReference type="ARBA" id="ARBA00023125"/>
    </source>
</evidence>
<name>A0ABN0X556_9LACT</name>
<dbReference type="SUPFAM" id="SSF51215">
    <property type="entry name" value="Regulatory protein AraC"/>
    <property type="match status" value="1"/>
</dbReference>
<dbReference type="PANTHER" id="PTHR43280:SF28">
    <property type="entry name" value="HTH-TYPE TRANSCRIPTIONAL ACTIVATOR RHAS"/>
    <property type="match status" value="1"/>
</dbReference>
<dbReference type="InterPro" id="IPR009057">
    <property type="entry name" value="Homeodomain-like_sf"/>
</dbReference>
<evidence type="ECO:0000256" key="1">
    <source>
        <dbReference type="ARBA" id="ARBA00023015"/>
    </source>
</evidence>
<dbReference type="InterPro" id="IPR018060">
    <property type="entry name" value="HTH_AraC"/>
</dbReference>
<keyword evidence="1" id="KW-0805">Transcription regulation</keyword>
<dbReference type="PROSITE" id="PS01124">
    <property type="entry name" value="HTH_ARAC_FAMILY_2"/>
    <property type="match status" value="1"/>
</dbReference>
<reference evidence="5 6" key="1">
    <citation type="journal article" date="2019" name="Int. J. Syst. Evol. Microbiol.">
        <title>The Global Catalogue of Microorganisms (GCM) 10K type strain sequencing project: providing services to taxonomists for standard genome sequencing and annotation.</title>
        <authorList>
            <consortium name="The Broad Institute Genomics Platform"/>
            <consortium name="The Broad Institute Genome Sequencing Center for Infectious Disease"/>
            <person name="Wu L."/>
            <person name="Ma J."/>
        </authorList>
    </citation>
    <scope>NUCLEOTIDE SEQUENCE [LARGE SCALE GENOMIC DNA]</scope>
    <source>
        <strain evidence="5 6">JCM 12662</strain>
    </source>
</reference>
<dbReference type="PROSITE" id="PS00041">
    <property type="entry name" value="HTH_ARAC_FAMILY_1"/>
    <property type="match status" value="1"/>
</dbReference>
<dbReference type="InterPro" id="IPR018062">
    <property type="entry name" value="HTH_AraC-typ_CS"/>
</dbReference>